<dbReference type="EMBL" id="JAUSWB010000004">
    <property type="protein sequence ID" value="MDQ0428887.1"/>
    <property type="molecule type" value="Genomic_DNA"/>
</dbReference>
<feature type="transmembrane region" description="Helical" evidence="1">
    <location>
        <begin position="361"/>
        <end position="380"/>
    </location>
</feature>
<accession>A0ABU0GWE9</accession>
<feature type="transmembrane region" description="Helical" evidence="1">
    <location>
        <begin position="20"/>
        <end position="40"/>
    </location>
</feature>
<proteinExistence type="predicted"/>
<feature type="transmembrane region" description="Helical" evidence="1">
    <location>
        <begin position="275"/>
        <end position="293"/>
    </location>
</feature>
<evidence type="ECO:0000313" key="2">
    <source>
        <dbReference type="EMBL" id="MDQ0428887.1"/>
    </source>
</evidence>
<gene>
    <name evidence="2" type="ORF">QOZ98_001714</name>
</gene>
<feature type="transmembrane region" description="Helical" evidence="1">
    <location>
        <begin position="199"/>
        <end position="216"/>
    </location>
</feature>
<feature type="transmembrane region" description="Helical" evidence="1">
    <location>
        <begin position="305"/>
        <end position="322"/>
    </location>
</feature>
<evidence type="ECO:0000256" key="1">
    <source>
        <dbReference type="SAM" id="Phobius"/>
    </source>
</evidence>
<feature type="transmembrane region" description="Helical" evidence="1">
    <location>
        <begin position="104"/>
        <end position="123"/>
    </location>
</feature>
<dbReference type="RefSeq" id="WP_308787038.1">
    <property type="nucleotide sequence ID" value="NZ_JAUSWB010000004.1"/>
</dbReference>
<comment type="caution">
    <text evidence="2">The sequence shown here is derived from an EMBL/GenBank/DDBJ whole genome shotgun (WGS) entry which is preliminary data.</text>
</comment>
<dbReference type="Pfam" id="PF14264">
    <property type="entry name" value="Glucos_trans_II"/>
    <property type="match status" value="1"/>
</dbReference>
<keyword evidence="1" id="KW-1133">Transmembrane helix</keyword>
<name>A0ABU0GWE9_9BACL</name>
<sequence>MPEEFLLKLKLIIKPQWKTAFLSAVIIGFLCHMFVFTNILPNHDSLVNVHSPQLKGSSGRFFLSPFSGISSYFDLPWINGTLSILYLALIAVILIELFQLNKTFSIVAVSGLIVTFPTIASIFSYMFTADGYIFGSLLTMLALLITKKYKYGFLPGSVIFYLGIGVYQANLPFLSTVMIVFLISEILGNKISFGQLKSYIFRFFGLGAIGMAMYAVNFKFYSSFFAGNITSYQGLDSVGESGGSIFERFKQVNDSFSFFFFRGFNTDSPINLFEWLNAAVFLLIAVGFVLLLIQNRIFTSIRMTLISLALLLLMPLSAYMLYFVSPDVVYHMLMVFALVTFYMLPVLFYEHLTLPTIAAKTFSWMSLVIVFAVVFNFALISNISYLNMELKYEKSTAFVNRLISRVEQTEGVTAESKLALIGRVQLDSPLSTEKIPDNIPRMTGPLGQSIVPLPYHYSALMKNYFGVKYDFISEQERQEIAATVWFEEMEAWPSPNAVRVIDDVVVVKLRD</sequence>
<evidence type="ECO:0008006" key="4">
    <source>
        <dbReference type="Google" id="ProtNLM"/>
    </source>
</evidence>
<protein>
    <recommendedName>
        <fullName evidence="4">Glucosyltransferase GtrII-like protein</fullName>
    </recommendedName>
</protein>
<keyword evidence="3" id="KW-1185">Reference proteome</keyword>
<organism evidence="2 3">
    <name type="scientific">Planomicrobium stackebrandtii</name>
    <dbReference type="NCBI Taxonomy" id="253160"/>
    <lineage>
        <taxon>Bacteria</taxon>
        <taxon>Bacillati</taxon>
        <taxon>Bacillota</taxon>
        <taxon>Bacilli</taxon>
        <taxon>Bacillales</taxon>
        <taxon>Caryophanaceae</taxon>
        <taxon>Planomicrobium</taxon>
    </lineage>
</organism>
<evidence type="ECO:0000313" key="3">
    <source>
        <dbReference type="Proteomes" id="UP001241988"/>
    </source>
</evidence>
<reference evidence="2 3" key="1">
    <citation type="submission" date="2023-07" db="EMBL/GenBank/DDBJ databases">
        <title>Genomic Encyclopedia of Type Strains, Phase IV (KMG-IV): sequencing the most valuable type-strain genomes for metagenomic binning, comparative biology and taxonomic classification.</title>
        <authorList>
            <person name="Goeker M."/>
        </authorList>
    </citation>
    <scope>NUCLEOTIDE SEQUENCE [LARGE SCALE GENOMIC DNA]</scope>
    <source>
        <strain evidence="2 3">DSM 16419</strain>
    </source>
</reference>
<dbReference type="InterPro" id="IPR025686">
    <property type="entry name" value="Glucos_trans_II"/>
</dbReference>
<keyword evidence="1" id="KW-0472">Membrane</keyword>
<dbReference type="Proteomes" id="UP001241988">
    <property type="component" value="Unassembled WGS sequence"/>
</dbReference>
<feature type="transmembrane region" description="Helical" evidence="1">
    <location>
        <begin position="328"/>
        <end position="349"/>
    </location>
</feature>
<keyword evidence="1" id="KW-0812">Transmembrane</keyword>
<feature type="transmembrane region" description="Helical" evidence="1">
    <location>
        <begin position="77"/>
        <end position="97"/>
    </location>
</feature>
<feature type="transmembrane region" description="Helical" evidence="1">
    <location>
        <begin position="129"/>
        <end position="146"/>
    </location>
</feature>